<dbReference type="InterPro" id="IPR052726">
    <property type="entry name" value="Phage_Baseplate_Hub"/>
</dbReference>
<dbReference type="Pfam" id="PF26079">
    <property type="entry name" value="Baseplate_J_C"/>
    <property type="match status" value="1"/>
</dbReference>
<feature type="domain" description="Baseplate J-like C-terminal" evidence="2">
    <location>
        <begin position="210"/>
        <end position="291"/>
    </location>
</feature>
<evidence type="ECO:0000313" key="3">
    <source>
        <dbReference type="EMBL" id="QQQ17746.1"/>
    </source>
</evidence>
<dbReference type="PIRSF" id="PIRSF020481">
    <property type="entry name" value="BAP"/>
    <property type="match status" value="1"/>
</dbReference>
<dbReference type="PANTHER" id="PTHR35862">
    <property type="entry name" value="FELS-2 PROPHAGE PROTEIN"/>
    <property type="match status" value="1"/>
</dbReference>
<sequence>MARTTIDLSRLPPPDAVEVIDHAALWEQVKADIIAEAPEAALVLELESDLFVKVGQAFAYRLMLKANDVNQAVRAVMPALATGADLDQISLRHGVQRLVLDAGNADLGIAPTYETDEALLRRFVLAPEGFSVAGPTGAYEFHALSADGEVKDASAGSPAPCEVVVTVLSHVEDGLASPELLAKVEAALSATTVRPLADFVTVQSATVTPYEVEAVIRTYAGPDPSVVMTAARQSVEAFVTKAHTLGRDINLSSLYAALTVEGVMRVDLISPVANIICDDTQAAFCTAITLTSGGVDE</sequence>
<keyword evidence="4" id="KW-1185">Reference proteome</keyword>
<gene>
    <name evidence="3" type="ORF">JIP62_10420</name>
</gene>
<protein>
    <submittedName>
        <fullName evidence="3">Baseplate J/gp47 family protein</fullName>
    </submittedName>
</protein>
<feature type="domain" description="Baseplate J-like central" evidence="1">
    <location>
        <begin position="132"/>
        <end position="203"/>
    </location>
</feature>
<evidence type="ECO:0000313" key="4">
    <source>
        <dbReference type="Proteomes" id="UP000595448"/>
    </source>
</evidence>
<dbReference type="Pfam" id="PF26078">
    <property type="entry name" value="Baseplate_J_M"/>
    <property type="match status" value="1"/>
</dbReference>
<dbReference type="PANTHER" id="PTHR35862:SF1">
    <property type="entry name" value="FELS-2 PROPHAGE PROTEIN"/>
    <property type="match status" value="1"/>
</dbReference>
<proteinExistence type="predicted"/>
<dbReference type="RefSeq" id="WP_201102122.1">
    <property type="nucleotide sequence ID" value="NZ_CP067977.1"/>
</dbReference>
<dbReference type="InterPro" id="IPR058531">
    <property type="entry name" value="Baseplate_J_M"/>
</dbReference>
<organism evidence="3 4">
    <name type="scientific">Brevundimonas vitisensis</name>
    <dbReference type="NCBI Taxonomy" id="2800818"/>
    <lineage>
        <taxon>Bacteria</taxon>
        <taxon>Pseudomonadati</taxon>
        <taxon>Pseudomonadota</taxon>
        <taxon>Alphaproteobacteria</taxon>
        <taxon>Caulobacterales</taxon>
        <taxon>Caulobacteraceae</taxon>
        <taxon>Brevundimonas</taxon>
    </lineage>
</organism>
<dbReference type="Proteomes" id="UP000595448">
    <property type="component" value="Chromosome"/>
</dbReference>
<evidence type="ECO:0000259" key="2">
    <source>
        <dbReference type="Pfam" id="PF26079"/>
    </source>
</evidence>
<dbReference type="EMBL" id="CP067977">
    <property type="protein sequence ID" value="QQQ17746.1"/>
    <property type="molecule type" value="Genomic_DNA"/>
</dbReference>
<accession>A0ABX7BN21</accession>
<evidence type="ECO:0000259" key="1">
    <source>
        <dbReference type="Pfam" id="PF26078"/>
    </source>
</evidence>
<dbReference type="InterPro" id="IPR058530">
    <property type="entry name" value="Baseplate_J-like_C"/>
</dbReference>
<name>A0ABX7BN21_9CAUL</name>
<dbReference type="InterPro" id="IPR014507">
    <property type="entry name" value="Baseplate_assembly_J_pred"/>
</dbReference>
<reference evidence="3 4" key="1">
    <citation type="submission" date="2021-01" db="EMBL/GenBank/DDBJ databases">
        <title>Brevundimonas vitis sp. nov., an bacterium isolated from grape (Vitis vinifera).</title>
        <authorList>
            <person name="Jiang L."/>
            <person name="Lee J."/>
        </authorList>
    </citation>
    <scope>NUCLEOTIDE SEQUENCE [LARGE SCALE GENOMIC DNA]</scope>
    <source>
        <strain evidence="3 4">GRTSA-9</strain>
    </source>
</reference>